<dbReference type="CDD" id="cd00519">
    <property type="entry name" value="Lipase_3"/>
    <property type="match status" value="1"/>
</dbReference>
<dbReference type="Pfam" id="PF01764">
    <property type="entry name" value="Lipase_3"/>
    <property type="match status" value="1"/>
</dbReference>
<evidence type="ECO:0000313" key="3">
    <source>
        <dbReference type="EMBL" id="THG20166.1"/>
    </source>
</evidence>
<dbReference type="SUPFAM" id="SSF53474">
    <property type="entry name" value="alpha/beta-Hydrolases"/>
    <property type="match status" value="1"/>
</dbReference>
<evidence type="ECO:0000259" key="2">
    <source>
        <dbReference type="Pfam" id="PF01764"/>
    </source>
</evidence>
<gene>
    <name evidence="3" type="ORF">TEA_007264</name>
</gene>
<keyword evidence="4" id="KW-1185">Reference proteome</keyword>
<reference evidence="3 4" key="1">
    <citation type="journal article" date="2018" name="Proc. Natl. Acad. Sci. U.S.A.">
        <title>Draft genome sequence of Camellia sinensis var. sinensis provides insights into the evolution of the tea genome and tea quality.</title>
        <authorList>
            <person name="Wei C."/>
            <person name="Yang H."/>
            <person name="Wang S."/>
            <person name="Zhao J."/>
            <person name="Liu C."/>
            <person name="Gao L."/>
            <person name="Xia E."/>
            <person name="Lu Y."/>
            <person name="Tai Y."/>
            <person name="She G."/>
            <person name="Sun J."/>
            <person name="Cao H."/>
            <person name="Tong W."/>
            <person name="Gao Q."/>
            <person name="Li Y."/>
            <person name="Deng W."/>
            <person name="Jiang X."/>
            <person name="Wang W."/>
            <person name="Chen Q."/>
            <person name="Zhang S."/>
            <person name="Li H."/>
            <person name="Wu J."/>
            <person name="Wang P."/>
            <person name="Li P."/>
            <person name="Shi C."/>
            <person name="Zheng F."/>
            <person name="Jian J."/>
            <person name="Huang B."/>
            <person name="Shan D."/>
            <person name="Shi M."/>
            <person name="Fang C."/>
            <person name="Yue Y."/>
            <person name="Li F."/>
            <person name="Li D."/>
            <person name="Wei S."/>
            <person name="Han B."/>
            <person name="Jiang C."/>
            <person name="Yin Y."/>
            <person name="Xia T."/>
            <person name="Zhang Z."/>
            <person name="Bennetzen J.L."/>
            <person name="Zhao S."/>
            <person name="Wan X."/>
        </authorList>
    </citation>
    <scope>NUCLEOTIDE SEQUENCE [LARGE SCALE GENOMIC DNA]</scope>
    <source>
        <strain evidence="4">cv. Shuchazao</strain>
        <tissue evidence="3">Leaf</tissue>
    </source>
</reference>
<dbReference type="PANTHER" id="PTHR46086">
    <property type="entry name" value="ALPHA/BETA-HYDROLASES SUPERFAMILY PROTEIN"/>
    <property type="match status" value="1"/>
</dbReference>
<dbReference type="AlphaFoldDB" id="A0A4S4EV41"/>
<comment type="caution">
    <text evidence="3">The sequence shown here is derived from an EMBL/GenBank/DDBJ whole genome shotgun (WGS) entry which is preliminary data.</text>
</comment>
<dbReference type="InterPro" id="IPR029058">
    <property type="entry name" value="AB_hydrolase_fold"/>
</dbReference>
<evidence type="ECO:0000256" key="1">
    <source>
        <dbReference type="ARBA" id="ARBA00022801"/>
    </source>
</evidence>
<keyword evidence="1" id="KW-0378">Hydrolase</keyword>
<protein>
    <recommendedName>
        <fullName evidence="2">Fungal lipase-type domain-containing protein</fullName>
    </recommendedName>
</protein>
<sequence>METKAAYDRSFSKNYMLLSQEQASLIDLIRVLFNSDLAKRKFIECPAGTEQSFKYRWLIVVSILVLKILQAVSKPLAWFGSVVEIWLNLLSSNRNFGVLILNFFRGRVVKPDKDSATFLSFIGNLDTRVELDKSIKHGDCRYYAALSMMASKASYENRAYLQSTVTDHWKMEFLDCFDFWNEYQDKATTQAFMLRDKNVNPELIVVAFRGTETFDTDAWCSDFDISWYELSGIGKVHGGFMKALGLQKHTGWPKDVQRADNQPDLAYYAIRDLLRELLGTNNQAKYILTGHSLGGALAILFPAVLAFHEEEWLLERLEGVYTFGQPRVGDEKFGEYMKEQLRNFNVGYYRFVYCNDMVPRLPYDDNTLMFKHFGTCVYFNSFYKGKVVTEEPNKNYFSPLSVIPKIINAFWELIRSFSIRYTKGPEYKEGGVLRVLRLIGLVIAGVPAHSPQDYVNCTRLGSSDVYLPAEASEAVTTYRTHEQRLVDYISFRIPEDSFSNIRNCIGIARGFMHDLNSVKKGNASLEAVLLSVPDGYHCVDLCLYKESQIVLLLNESTTSSESSSNGCMMIVQAIDLPFVSISRSTGLNRWNLHELKMENEKVRDIPHFVVAPLAFLDACGMLDMCLTCIQIGYKKKNRGTATIEGLSLNLEDMLTKSASGAQSQNEDFVAEHAMFNEGNSLKRRRRGLFSFLRVIPAFTESFSKSDEDDFKTDACLQMHPSRLLQLNNVKGQAI</sequence>
<dbReference type="GO" id="GO:0004806">
    <property type="term" value="F:triacylglycerol lipase activity"/>
    <property type="evidence" value="ECO:0007669"/>
    <property type="project" value="InterPro"/>
</dbReference>
<dbReference type="InterPro" id="IPR044819">
    <property type="entry name" value="OBL-like"/>
</dbReference>
<dbReference type="Gene3D" id="3.40.50.1820">
    <property type="entry name" value="alpha/beta hydrolase"/>
    <property type="match status" value="1"/>
</dbReference>
<organism evidence="3 4">
    <name type="scientific">Camellia sinensis var. sinensis</name>
    <name type="common">China tea</name>
    <dbReference type="NCBI Taxonomy" id="542762"/>
    <lineage>
        <taxon>Eukaryota</taxon>
        <taxon>Viridiplantae</taxon>
        <taxon>Streptophyta</taxon>
        <taxon>Embryophyta</taxon>
        <taxon>Tracheophyta</taxon>
        <taxon>Spermatophyta</taxon>
        <taxon>Magnoliopsida</taxon>
        <taxon>eudicotyledons</taxon>
        <taxon>Gunneridae</taxon>
        <taxon>Pentapetalae</taxon>
        <taxon>asterids</taxon>
        <taxon>Ericales</taxon>
        <taxon>Theaceae</taxon>
        <taxon>Camellia</taxon>
    </lineage>
</organism>
<dbReference type="Proteomes" id="UP000306102">
    <property type="component" value="Unassembled WGS sequence"/>
</dbReference>
<dbReference type="EMBL" id="SDRB02002076">
    <property type="protein sequence ID" value="THG20166.1"/>
    <property type="molecule type" value="Genomic_DNA"/>
</dbReference>
<dbReference type="STRING" id="542762.A0A4S4EV41"/>
<proteinExistence type="predicted"/>
<dbReference type="GO" id="GO:0006629">
    <property type="term" value="P:lipid metabolic process"/>
    <property type="evidence" value="ECO:0007669"/>
    <property type="project" value="InterPro"/>
</dbReference>
<dbReference type="PANTHER" id="PTHR46086:SF17">
    <property type="entry name" value="ALPHA_BETA-HYDROLASES SUPERFAMILY PROTEIN"/>
    <property type="match status" value="1"/>
</dbReference>
<feature type="domain" description="Fungal lipase-type" evidence="2">
    <location>
        <begin position="205"/>
        <end position="364"/>
    </location>
</feature>
<name>A0A4S4EV41_CAMSN</name>
<dbReference type="InterPro" id="IPR002921">
    <property type="entry name" value="Fungal_lipase-type"/>
</dbReference>
<evidence type="ECO:0000313" key="4">
    <source>
        <dbReference type="Proteomes" id="UP000306102"/>
    </source>
</evidence>
<accession>A0A4S4EV41</accession>